<keyword evidence="2" id="KW-0143">Chaperone</keyword>
<comment type="similarity">
    <text evidence="1">Belongs to the heat shock protein 90 family.</text>
</comment>
<dbReference type="SUPFAM" id="SSF54211">
    <property type="entry name" value="Ribosomal protein S5 domain 2-like"/>
    <property type="match status" value="1"/>
</dbReference>
<name>A0A2G3AM52_CAPAN</name>
<dbReference type="EMBL" id="AYRZ02000001">
    <property type="protein sequence ID" value="PHT95315.1"/>
    <property type="molecule type" value="Genomic_DNA"/>
</dbReference>
<dbReference type="GO" id="GO:0051082">
    <property type="term" value="F:unfolded protein binding"/>
    <property type="evidence" value="ECO:0007669"/>
    <property type="project" value="InterPro"/>
</dbReference>
<gene>
    <name evidence="5" type="ORF">T459_03197</name>
</gene>
<dbReference type="Gene3D" id="3.40.50.11260">
    <property type="match status" value="1"/>
</dbReference>
<dbReference type="GO" id="GO:0016887">
    <property type="term" value="F:ATP hydrolysis activity"/>
    <property type="evidence" value="ECO:0007669"/>
    <property type="project" value="InterPro"/>
</dbReference>
<keyword evidence="4" id="KW-1133">Transmembrane helix</keyword>
<dbReference type="Proteomes" id="UP000222542">
    <property type="component" value="Unassembled WGS sequence"/>
</dbReference>
<accession>A0A2G3AM52</accession>
<feature type="compositionally biased region" description="Basic and acidic residues" evidence="3">
    <location>
        <begin position="181"/>
        <end position="195"/>
    </location>
</feature>
<dbReference type="Pfam" id="PF00183">
    <property type="entry name" value="HSP90"/>
    <property type="match status" value="1"/>
</dbReference>
<dbReference type="GO" id="GO:0140662">
    <property type="term" value="F:ATP-dependent protein folding chaperone"/>
    <property type="evidence" value="ECO:0007669"/>
    <property type="project" value="InterPro"/>
</dbReference>
<dbReference type="AlphaFoldDB" id="A0A2G3AM52"/>
<dbReference type="InterPro" id="IPR020568">
    <property type="entry name" value="Ribosomal_Su5_D2-typ_SF"/>
</dbReference>
<dbReference type="GO" id="GO:0005524">
    <property type="term" value="F:ATP binding"/>
    <property type="evidence" value="ECO:0007669"/>
    <property type="project" value="InterPro"/>
</dbReference>
<dbReference type="Gramene" id="PHT95315">
    <property type="protein sequence ID" value="PHT95315"/>
    <property type="gene ID" value="T459_03197"/>
</dbReference>
<keyword evidence="4" id="KW-0472">Membrane</keyword>
<dbReference type="PANTHER" id="PTHR11528">
    <property type="entry name" value="HEAT SHOCK PROTEIN 90 FAMILY MEMBER"/>
    <property type="match status" value="1"/>
</dbReference>
<reference evidence="5 6" key="2">
    <citation type="journal article" date="2017" name="Genome Biol.">
        <title>New reference genome sequences of hot pepper reveal the massive evolution of plant disease-resistance genes by retroduplication.</title>
        <authorList>
            <person name="Kim S."/>
            <person name="Park J."/>
            <person name="Yeom S.I."/>
            <person name="Kim Y.M."/>
            <person name="Seo E."/>
            <person name="Kim K.T."/>
            <person name="Kim M.S."/>
            <person name="Lee J.M."/>
            <person name="Cheong K."/>
            <person name="Shin H.S."/>
            <person name="Kim S.B."/>
            <person name="Han K."/>
            <person name="Lee J."/>
            <person name="Park M."/>
            <person name="Lee H.A."/>
            <person name="Lee H.Y."/>
            <person name="Lee Y."/>
            <person name="Oh S."/>
            <person name="Lee J.H."/>
            <person name="Choi E."/>
            <person name="Choi E."/>
            <person name="Lee S.E."/>
            <person name="Jeon J."/>
            <person name="Kim H."/>
            <person name="Choi G."/>
            <person name="Song H."/>
            <person name="Lee J."/>
            <person name="Lee S.C."/>
            <person name="Kwon J.K."/>
            <person name="Lee H.Y."/>
            <person name="Koo N."/>
            <person name="Hong Y."/>
            <person name="Kim R.W."/>
            <person name="Kang W.H."/>
            <person name="Huh J.H."/>
            <person name="Kang B.C."/>
            <person name="Yang T.J."/>
            <person name="Lee Y.H."/>
            <person name="Bennetzen J.L."/>
            <person name="Choi D."/>
        </authorList>
    </citation>
    <scope>NUCLEOTIDE SEQUENCE [LARGE SCALE GENOMIC DNA]</scope>
    <source>
        <strain evidence="6">cv. CM334</strain>
    </source>
</reference>
<evidence type="ECO:0000313" key="5">
    <source>
        <dbReference type="EMBL" id="PHT95315.1"/>
    </source>
</evidence>
<keyword evidence="4" id="KW-0812">Transmembrane</keyword>
<comment type="caution">
    <text evidence="5">The sequence shown here is derived from an EMBL/GenBank/DDBJ whole genome shotgun (WGS) entry which is preliminary data.</text>
</comment>
<keyword evidence="6" id="KW-1185">Reference proteome</keyword>
<reference evidence="5 6" key="1">
    <citation type="journal article" date="2014" name="Nat. Genet.">
        <title>Genome sequence of the hot pepper provides insights into the evolution of pungency in Capsicum species.</title>
        <authorList>
            <person name="Kim S."/>
            <person name="Park M."/>
            <person name="Yeom S.I."/>
            <person name="Kim Y.M."/>
            <person name="Lee J.M."/>
            <person name="Lee H.A."/>
            <person name="Seo E."/>
            <person name="Choi J."/>
            <person name="Cheong K."/>
            <person name="Kim K.T."/>
            <person name="Jung K."/>
            <person name="Lee G.W."/>
            <person name="Oh S.K."/>
            <person name="Bae C."/>
            <person name="Kim S.B."/>
            <person name="Lee H.Y."/>
            <person name="Kim S.Y."/>
            <person name="Kim M.S."/>
            <person name="Kang B.C."/>
            <person name="Jo Y.D."/>
            <person name="Yang H.B."/>
            <person name="Jeong H.J."/>
            <person name="Kang W.H."/>
            <person name="Kwon J.K."/>
            <person name="Shin C."/>
            <person name="Lim J.Y."/>
            <person name="Park J.H."/>
            <person name="Huh J.H."/>
            <person name="Kim J.S."/>
            <person name="Kim B.D."/>
            <person name="Cohen O."/>
            <person name="Paran I."/>
            <person name="Suh M.C."/>
            <person name="Lee S.B."/>
            <person name="Kim Y.K."/>
            <person name="Shin Y."/>
            <person name="Noh S.J."/>
            <person name="Park J."/>
            <person name="Seo Y.S."/>
            <person name="Kwon S.Y."/>
            <person name="Kim H.A."/>
            <person name="Park J.M."/>
            <person name="Kim H.J."/>
            <person name="Choi S.B."/>
            <person name="Bosland P.W."/>
            <person name="Reeves G."/>
            <person name="Jo S.H."/>
            <person name="Lee B.W."/>
            <person name="Cho H.T."/>
            <person name="Choi H.S."/>
            <person name="Lee M.S."/>
            <person name="Yu Y."/>
            <person name="Do Choi Y."/>
            <person name="Park B.S."/>
            <person name="van Deynze A."/>
            <person name="Ashrafi H."/>
            <person name="Hill T."/>
            <person name="Kim W.T."/>
            <person name="Pai H.S."/>
            <person name="Ahn H.K."/>
            <person name="Yeam I."/>
            <person name="Giovannoni J.J."/>
            <person name="Rose J.K."/>
            <person name="Sorensen I."/>
            <person name="Lee S.J."/>
            <person name="Kim R.W."/>
            <person name="Choi I.Y."/>
            <person name="Choi B.S."/>
            <person name="Lim J.S."/>
            <person name="Lee Y.H."/>
            <person name="Choi D."/>
        </authorList>
    </citation>
    <scope>NUCLEOTIDE SEQUENCE [LARGE SCALE GENOMIC DNA]</scope>
    <source>
        <strain evidence="6">cv. CM334</strain>
    </source>
</reference>
<feature type="region of interest" description="Disordered" evidence="3">
    <location>
        <begin position="174"/>
        <end position="210"/>
    </location>
</feature>
<dbReference type="InterPro" id="IPR001404">
    <property type="entry name" value="Hsp90_fam"/>
</dbReference>
<sequence length="210" mass="24536">MFNEIAENKEDYNKFYEAFSKNLKMGIHKDSQNKAKLVDLLRYHSTNSSDEMTSLKDYCGSVTWRLHYHIVRLPVRSRLLQKKELIKRHNAWLNDEFSDHLLVIPTNEFNITTVSLVIFVLCYIGALVERFLMEDQRLKALVKESITEVKESFSKNMADIRYLLQEVVQKFIPAGPQNRDPTMEVDRPHHGKDIPEAPTLRHRPAPIELG</sequence>
<dbReference type="STRING" id="4072.A0A2G3AM52"/>
<proteinExistence type="inferred from homology"/>
<feature type="transmembrane region" description="Helical" evidence="4">
    <location>
        <begin position="109"/>
        <end position="128"/>
    </location>
</feature>
<evidence type="ECO:0000256" key="1">
    <source>
        <dbReference type="ARBA" id="ARBA00008239"/>
    </source>
</evidence>
<evidence type="ECO:0000256" key="3">
    <source>
        <dbReference type="SAM" id="MobiDB-lite"/>
    </source>
</evidence>
<evidence type="ECO:0000256" key="4">
    <source>
        <dbReference type="SAM" id="Phobius"/>
    </source>
</evidence>
<evidence type="ECO:0000313" key="6">
    <source>
        <dbReference type="Proteomes" id="UP000222542"/>
    </source>
</evidence>
<organism evidence="5 6">
    <name type="scientific">Capsicum annuum</name>
    <name type="common">Capsicum pepper</name>
    <dbReference type="NCBI Taxonomy" id="4072"/>
    <lineage>
        <taxon>Eukaryota</taxon>
        <taxon>Viridiplantae</taxon>
        <taxon>Streptophyta</taxon>
        <taxon>Embryophyta</taxon>
        <taxon>Tracheophyta</taxon>
        <taxon>Spermatophyta</taxon>
        <taxon>Magnoliopsida</taxon>
        <taxon>eudicotyledons</taxon>
        <taxon>Gunneridae</taxon>
        <taxon>Pentapetalae</taxon>
        <taxon>asterids</taxon>
        <taxon>lamiids</taxon>
        <taxon>Solanales</taxon>
        <taxon>Solanaceae</taxon>
        <taxon>Solanoideae</taxon>
        <taxon>Capsiceae</taxon>
        <taxon>Capsicum</taxon>
    </lineage>
</organism>
<dbReference type="Gene3D" id="3.30.230.80">
    <property type="match status" value="1"/>
</dbReference>
<evidence type="ECO:0000256" key="2">
    <source>
        <dbReference type="ARBA" id="ARBA00023186"/>
    </source>
</evidence>
<evidence type="ECO:0008006" key="7">
    <source>
        <dbReference type="Google" id="ProtNLM"/>
    </source>
</evidence>
<protein>
    <recommendedName>
        <fullName evidence="7">Heat shock protein 82</fullName>
    </recommendedName>
</protein>